<protein>
    <recommendedName>
        <fullName evidence="3">Restriction endonuclease</fullName>
    </recommendedName>
</protein>
<organism evidence="1 2">
    <name type="scientific">Myroides odoratimimus</name>
    <dbReference type="NCBI Taxonomy" id="76832"/>
    <lineage>
        <taxon>Bacteria</taxon>
        <taxon>Pseudomonadati</taxon>
        <taxon>Bacteroidota</taxon>
        <taxon>Flavobacteriia</taxon>
        <taxon>Flavobacteriales</taxon>
        <taxon>Flavobacteriaceae</taxon>
        <taxon>Myroides</taxon>
    </lineage>
</organism>
<dbReference type="GeneID" id="66975764"/>
<evidence type="ECO:0000313" key="1">
    <source>
        <dbReference type="EMBL" id="ALU27135.1"/>
    </source>
</evidence>
<dbReference type="RefSeq" id="WP_006265195.1">
    <property type="nucleotide sequence ID" value="NZ_CP013690.1"/>
</dbReference>
<evidence type="ECO:0000313" key="2">
    <source>
        <dbReference type="Proteomes" id="UP000069030"/>
    </source>
</evidence>
<dbReference type="EMBL" id="CP013690">
    <property type="protein sequence ID" value="ALU27135.1"/>
    <property type="molecule type" value="Genomic_DNA"/>
</dbReference>
<sequence>MNTYFKQLESILTSNEFRDRLEQVNDNFPNLKQEHLIRDVILSMYNQQNTPSYRAFSEHPRRWELSYETKAKKKIGRVDLSFNKAGELDGAYKIELKFFFTKDIKNGRDSSVEKNFIKKECDLLMIIVQEFLDVEAKVAYDQTWGIDTNLLRYQLGANAREKQIFLKSKAKFKSLEEQFECVENGQMHDMIVVEVRKPYKTRYTFCFLERVK</sequence>
<gene>
    <name evidence="1" type="ORF">AS202_13640</name>
</gene>
<name>A0AAI8C6Z1_9FLAO</name>
<dbReference type="AlphaFoldDB" id="A0AAI8C6Z1"/>
<evidence type="ECO:0008006" key="3">
    <source>
        <dbReference type="Google" id="ProtNLM"/>
    </source>
</evidence>
<dbReference type="KEGG" id="mod:AS202_13640"/>
<reference evidence="1 2" key="1">
    <citation type="journal article" date="2016" name="J. Zhejiang Univ. Sci. B">
        <title>Antibiotic resistance mechanisms of Myroides sp.</title>
        <authorList>
            <person name="Hu S."/>
            <person name="Yuan S."/>
            <person name="Qu H."/>
            <person name="Jiang T."/>
            <person name="Zhou Y."/>
            <person name="Wang M."/>
            <person name="Ming D."/>
        </authorList>
    </citation>
    <scope>NUCLEOTIDE SEQUENCE [LARGE SCALE GENOMIC DNA]</scope>
    <source>
        <strain evidence="1 2">PR63039</strain>
    </source>
</reference>
<accession>A0AAI8C6Z1</accession>
<dbReference type="Proteomes" id="UP000069030">
    <property type="component" value="Chromosome"/>
</dbReference>
<proteinExistence type="predicted"/>